<evidence type="ECO:0000313" key="1">
    <source>
        <dbReference type="EMBL" id="UYQ95441.1"/>
    </source>
</evidence>
<dbReference type="Proteomes" id="UP001162741">
    <property type="component" value="Chromosome"/>
</dbReference>
<accession>A0ABY6JAW7</accession>
<dbReference type="EMBL" id="CP107006">
    <property type="protein sequence ID" value="UYQ95441.1"/>
    <property type="molecule type" value="Genomic_DNA"/>
</dbReference>
<reference evidence="1" key="1">
    <citation type="submission" date="2022-10" db="EMBL/GenBank/DDBJ databases">
        <title>Chitinophaga sp. nov., isolated from soil.</title>
        <authorList>
            <person name="Jeon C.O."/>
        </authorList>
    </citation>
    <scope>NUCLEOTIDE SEQUENCE</scope>
    <source>
        <strain evidence="1">R8</strain>
    </source>
</reference>
<evidence type="ECO:0000313" key="2">
    <source>
        <dbReference type="Proteomes" id="UP001162741"/>
    </source>
</evidence>
<protein>
    <submittedName>
        <fullName evidence="1">Uncharacterized protein</fullName>
    </submittedName>
</protein>
<proteinExistence type="predicted"/>
<sequence>MSDKGVVLQMDSEPLSFKADEVRFRKVAASEVAEPTGLPVIYEKEYAELKGQ</sequence>
<organism evidence="1 2">
    <name type="scientific">Chitinophaga horti</name>
    <dbReference type="NCBI Taxonomy" id="2920382"/>
    <lineage>
        <taxon>Bacteria</taxon>
        <taxon>Pseudomonadati</taxon>
        <taxon>Bacteroidota</taxon>
        <taxon>Chitinophagia</taxon>
        <taxon>Chitinophagales</taxon>
        <taxon>Chitinophagaceae</taxon>
        <taxon>Chitinophaga</taxon>
    </lineage>
</organism>
<name>A0ABY6JAW7_9BACT</name>
<keyword evidence="2" id="KW-1185">Reference proteome</keyword>
<gene>
    <name evidence="1" type="ORF">MKQ68_10055</name>
</gene>